<reference evidence="9 10" key="1">
    <citation type="submission" date="2019-06" db="EMBL/GenBank/DDBJ databases">
        <title>Whole genome shotgun sequence of Streptomyces gardneri NBRC 12865.</title>
        <authorList>
            <person name="Hosoyama A."/>
            <person name="Uohara A."/>
            <person name="Ohji S."/>
            <person name="Ichikawa N."/>
        </authorList>
    </citation>
    <scope>NUCLEOTIDE SEQUENCE [LARGE SCALE GENOMIC DNA]</scope>
    <source>
        <strain evidence="9 10">NBRC 12865</strain>
    </source>
</reference>
<dbReference type="GO" id="GO:0046872">
    <property type="term" value="F:metal ion binding"/>
    <property type="evidence" value="ECO:0007669"/>
    <property type="project" value="UniProtKB-KW"/>
</dbReference>
<dbReference type="PROSITE" id="PS51296">
    <property type="entry name" value="RIESKE"/>
    <property type="match status" value="1"/>
</dbReference>
<dbReference type="GO" id="GO:0016705">
    <property type="term" value="F:oxidoreductase activity, acting on paired donors, with incorporation or reduction of molecular oxygen"/>
    <property type="evidence" value="ECO:0007669"/>
    <property type="project" value="UniProtKB-ARBA"/>
</dbReference>
<organism evidence="9 10">
    <name type="scientific">Streptomyces gardneri</name>
    <dbReference type="NCBI Taxonomy" id="66892"/>
    <lineage>
        <taxon>Bacteria</taxon>
        <taxon>Bacillati</taxon>
        <taxon>Actinomycetota</taxon>
        <taxon>Actinomycetes</taxon>
        <taxon>Kitasatosporales</taxon>
        <taxon>Streptomycetaceae</taxon>
        <taxon>Streptomyces</taxon>
    </lineage>
</organism>
<evidence type="ECO:0000256" key="4">
    <source>
        <dbReference type="ARBA" id="ARBA00023004"/>
    </source>
</evidence>
<dbReference type="InterPro" id="IPR017941">
    <property type="entry name" value="Rieske_2Fe-2S"/>
</dbReference>
<feature type="region of interest" description="Disordered" evidence="7">
    <location>
        <begin position="1"/>
        <end position="26"/>
    </location>
</feature>
<dbReference type="PANTHER" id="PTHR40562">
    <property type="match status" value="1"/>
</dbReference>
<evidence type="ECO:0000256" key="6">
    <source>
        <dbReference type="ARBA" id="ARBA00023063"/>
    </source>
</evidence>
<dbReference type="AlphaFoldDB" id="A0A4Y3RTY3"/>
<dbReference type="InterPro" id="IPR036922">
    <property type="entry name" value="Rieske_2Fe-2S_sf"/>
</dbReference>
<dbReference type="PROSITE" id="PS51300">
    <property type="entry name" value="NIRD"/>
    <property type="match status" value="1"/>
</dbReference>
<keyword evidence="6" id="KW-0534">Nitrate assimilation</keyword>
<keyword evidence="4" id="KW-0408">Iron</keyword>
<keyword evidence="10" id="KW-1185">Reference proteome</keyword>
<dbReference type="InterPro" id="IPR012748">
    <property type="entry name" value="Rieske-like_NirD"/>
</dbReference>
<evidence type="ECO:0000313" key="9">
    <source>
        <dbReference type="EMBL" id="GEB60764.1"/>
    </source>
</evidence>
<keyword evidence="2" id="KW-0479">Metal-binding</keyword>
<keyword evidence="5" id="KW-0411">Iron-sulfur</keyword>
<evidence type="ECO:0000256" key="7">
    <source>
        <dbReference type="SAM" id="MobiDB-lite"/>
    </source>
</evidence>
<feature type="compositionally biased region" description="Low complexity" evidence="7">
    <location>
        <begin position="1"/>
        <end position="18"/>
    </location>
</feature>
<evidence type="ECO:0000256" key="1">
    <source>
        <dbReference type="ARBA" id="ARBA00022714"/>
    </source>
</evidence>
<dbReference type="RefSeq" id="WP_229918192.1">
    <property type="nucleotide sequence ID" value="NZ_BJMN01000046.1"/>
</dbReference>
<dbReference type="GO" id="GO:0042128">
    <property type="term" value="P:nitrate assimilation"/>
    <property type="evidence" value="ECO:0007669"/>
    <property type="project" value="UniProtKB-KW"/>
</dbReference>
<gene>
    <name evidence="9" type="ORF">SGA01_63690</name>
</gene>
<keyword evidence="1" id="KW-0001">2Fe-2S</keyword>
<dbReference type="Pfam" id="PF13806">
    <property type="entry name" value="Rieske_2"/>
    <property type="match status" value="1"/>
</dbReference>
<proteinExistence type="predicted"/>
<keyword evidence="3" id="KW-0560">Oxidoreductase</keyword>
<protein>
    <recommendedName>
        <fullName evidence="8">Rieske domain-containing protein</fullName>
    </recommendedName>
</protein>
<evidence type="ECO:0000256" key="5">
    <source>
        <dbReference type="ARBA" id="ARBA00023014"/>
    </source>
</evidence>
<dbReference type="EMBL" id="BJMN01000046">
    <property type="protein sequence ID" value="GEB60764.1"/>
    <property type="molecule type" value="Genomic_DNA"/>
</dbReference>
<evidence type="ECO:0000256" key="2">
    <source>
        <dbReference type="ARBA" id="ARBA00022723"/>
    </source>
</evidence>
<dbReference type="InterPro" id="IPR017881">
    <property type="entry name" value="NirD"/>
</dbReference>
<dbReference type="GO" id="GO:0008942">
    <property type="term" value="F:nitrite reductase [NAD(P)H] activity"/>
    <property type="evidence" value="ECO:0007669"/>
    <property type="project" value="InterPro"/>
</dbReference>
<accession>A0A4Y3RTY3</accession>
<dbReference type="SUPFAM" id="SSF50022">
    <property type="entry name" value="ISP domain"/>
    <property type="match status" value="1"/>
</dbReference>
<dbReference type="Gene3D" id="2.102.10.10">
    <property type="entry name" value="Rieske [2Fe-2S] iron-sulphur domain"/>
    <property type="match status" value="1"/>
</dbReference>
<evidence type="ECO:0000259" key="8">
    <source>
        <dbReference type="PROSITE" id="PS51296"/>
    </source>
</evidence>
<feature type="domain" description="Rieske" evidence="8">
    <location>
        <begin position="3"/>
        <end position="91"/>
    </location>
</feature>
<comment type="caution">
    <text evidence="9">The sequence shown here is derived from an EMBL/GenBank/DDBJ whole genome shotgun (WGS) entry which is preliminary data.</text>
</comment>
<sequence>MALRQAARAPRPAGAPRTRSTEAALFRDGDGEVYAVGNRDPFSGADVIADGIMGSRDGVPVVASPMHKQEFDLRTGACLDDPEVSLPVLPVPPALR</sequence>
<name>A0A4Y3RTY3_9ACTN</name>
<evidence type="ECO:0000313" key="10">
    <source>
        <dbReference type="Proteomes" id="UP000315226"/>
    </source>
</evidence>
<dbReference type="PANTHER" id="PTHR40562:SF1">
    <property type="entry name" value="NITRITE REDUCTASE (NADH) SMALL SUBUNIT"/>
    <property type="match status" value="1"/>
</dbReference>
<evidence type="ECO:0000256" key="3">
    <source>
        <dbReference type="ARBA" id="ARBA00023002"/>
    </source>
</evidence>
<dbReference type="GO" id="GO:0004497">
    <property type="term" value="F:monooxygenase activity"/>
    <property type="evidence" value="ECO:0007669"/>
    <property type="project" value="UniProtKB-ARBA"/>
</dbReference>
<dbReference type="Proteomes" id="UP000315226">
    <property type="component" value="Unassembled WGS sequence"/>
</dbReference>
<dbReference type="GO" id="GO:0051537">
    <property type="term" value="F:2 iron, 2 sulfur cluster binding"/>
    <property type="evidence" value="ECO:0007669"/>
    <property type="project" value="UniProtKB-KW"/>
</dbReference>